<feature type="transmembrane region" description="Helical" evidence="2">
    <location>
        <begin position="383"/>
        <end position="405"/>
    </location>
</feature>
<evidence type="ECO:0000256" key="2">
    <source>
        <dbReference type="SAM" id="Phobius"/>
    </source>
</evidence>
<dbReference type="Proteomes" id="UP000321424">
    <property type="component" value="Unassembled WGS sequence"/>
</dbReference>
<feature type="transmembrane region" description="Helical" evidence="2">
    <location>
        <begin position="181"/>
        <end position="199"/>
    </location>
</feature>
<evidence type="ECO:0000313" key="3">
    <source>
        <dbReference type="EMBL" id="GEM43204.1"/>
    </source>
</evidence>
<keyword evidence="2" id="KW-0812">Transmembrane</keyword>
<feature type="transmembrane region" description="Helical" evidence="2">
    <location>
        <begin position="155"/>
        <end position="174"/>
    </location>
</feature>
<accession>A0A511MRI5</accession>
<feature type="region of interest" description="Disordered" evidence="1">
    <location>
        <begin position="438"/>
        <end position="466"/>
    </location>
</feature>
<comment type="caution">
    <text evidence="3">The sequence shown here is derived from an EMBL/GenBank/DDBJ whole genome shotgun (WGS) entry which is preliminary data.</text>
</comment>
<dbReference type="OrthoDB" id="4505771at2"/>
<evidence type="ECO:0000256" key="1">
    <source>
        <dbReference type="SAM" id="MobiDB-lite"/>
    </source>
</evidence>
<gene>
    <name evidence="3" type="ORF">NN4_77230</name>
</gene>
<organism evidence="3 4">
    <name type="scientific">Nocardia ninae NBRC 108245</name>
    <dbReference type="NCBI Taxonomy" id="1210091"/>
    <lineage>
        <taxon>Bacteria</taxon>
        <taxon>Bacillati</taxon>
        <taxon>Actinomycetota</taxon>
        <taxon>Actinomycetes</taxon>
        <taxon>Mycobacteriales</taxon>
        <taxon>Nocardiaceae</taxon>
        <taxon>Nocardia</taxon>
    </lineage>
</organism>
<feature type="transmembrane region" description="Helical" evidence="2">
    <location>
        <begin position="357"/>
        <end position="376"/>
    </location>
</feature>
<proteinExistence type="predicted"/>
<feature type="transmembrane region" description="Helical" evidence="2">
    <location>
        <begin position="77"/>
        <end position="101"/>
    </location>
</feature>
<reference evidence="3 4" key="1">
    <citation type="submission" date="2019-07" db="EMBL/GenBank/DDBJ databases">
        <title>Whole genome shotgun sequence of Nocardia ninae NBRC 108245.</title>
        <authorList>
            <person name="Hosoyama A."/>
            <person name="Uohara A."/>
            <person name="Ohji S."/>
            <person name="Ichikawa N."/>
        </authorList>
    </citation>
    <scope>NUCLEOTIDE SEQUENCE [LARGE SCALE GENOMIC DNA]</scope>
    <source>
        <strain evidence="3 4">NBRC 108245</strain>
    </source>
</reference>
<evidence type="ECO:0000313" key="4">
    <source>
        <dbReference type="Proteomes" id="UP000321424"/>
    </source>
</evidence>
<feature type="compositionally biased region" description="Low complexity" evidence="1">
    <location>
        <begin position="440"/>
        <end position="456"/>
    </location>
</feature>
<keyword evidence="2" id="KW-1133">Transmembrane helix</keyword>
<feature type="transmembrane region" description="Helical" evidence="2">
    <location>
        <begin position="227"/>
        <end position="244"/>
    </location>
</feature>
<protein>
    <submittedName>
        <fullName evidence="3">Uncharacterized protein</fullName>
    </submittedName>
</protein>
<feature type="transmembrane region" description="Helical" evidence="2">
    <location>
        <begin position="205"/>
        <end position="222"/>
    </location>
</feature>
<name>A0A511MRI5_9NOCA</name>
<keyword evidence="4" id="KW-1185">Reference proteome</keyword>
<sequence length="466" mass="49398">MTATTEVLLIALALATIVVAASTIPGVARVFLIAQAAFWSLSYLARPLVLLWVQPEPHFGDNVADPRLAQFGYDRGIALVLEHVAFGLWVYAGLVVAYAFWARRHPPVKLPALTGDPNFVPTLVATYGVGLFGRAASVASGSVGGAGEIGSANPILSFVAILATISALGLIIFVRPARPQLTALIIGGLLMGELAWTAVVESKTPIIGAALAIAIRFAILGWTKTKAISVGAIAVLGVGGFGWLQSLKQTEYAKAEAALVDSSYPPVVQPFLSILRRFDLLEAATDAYFHQPGLWLSPVETLRHAAASLVPSQLLGTAKFQSGTAWAQDVRGASVDMTRVSVSLAEGNLNEGYVLGGYPGVGICAVFTFLLLLAWARALYSRVFPIVVLGLAMTGSSALFERGILGSMENLGKFLQAAVLAWLISLVVREYRRRTQTDLPSAERPPAAEPVVVGAVTTEKRESPWD</sequence>
<dbReference type="RefSeq" id="WP_147141457.1">
    <property type="nucleotide sequence ID" value="NZ_BJXA01000089.1"/>
</dbReference>
<dbReference type="AlphaFoldDB" id="A0A511MRI5"/>
<keyword evidence="2" id="KW-0472">Membrane</keyword>
<dbReference type="EMBL" id="BJXA01000089">
    <property type="protein sequence ID" value="GEM43204.1"/>
    <property type="molecule type" value="Genomic_DNA"/>
</dbReference>